<name>A0A0E2E5H7_TREDN</name>
<evidence type="ECO:0000259" key="8">
    <source>
        <dbReference type="Pfam" id="PF05598"/>
    </source>
</evidence>
<proteinExistence type="inferred from homology"/>
<dbReference type="GO" id="GO:0003677">
    <property type="term" value="F:DNA binding"/>
    <property type="evidence" value="ECO:0007669"/>
    <property type="project" value="UniProtKB-KW"/>
</dbReference>
<feature type="transmembrane region" description="Helical" evidence="6">
    <location>
        <begin position="315"/>
        <end position="336"/>
    </location>
</feature>
<dbReference type="Pfam" id="PF05598">
    <property type="entry name" value="DUF772"/>
    <property type="match status" value="1"/>
</dbReference>
<dbReference type="Pfam" id="PF01609">
    <property type="entry name" value="DDE_Tnp_1"/>
    <property type="match status" value="1"/>
</dbReference>
<evidence type="ECO:0000256" key="3">
    <source>
        <dbReference type="ARBA" id="ARBA00022578"/>
    </source>
</evidence>
<gene>
    <name evidence="9" type="ORF">HMPREF9726_00878</name>
</gene>
<feature type="domain" description="Transposase InsH N-terminal" evidence="8">
    <location>
        <begin position="27"/>
        <end position="119"/>
    </location>
</feature>
<dbReference type="RefSeq" id="WP_002683768.1">
    <property type="nucleotide sequence ID" value="NZ_CM001795.1"/>
</dbReference>
<accession>A0A0E2E5H7</accession>
<dbReference type="GO" id="GO:0004803">
    <property type="term" value="F:transposase activity"/>
    <property type="evidence" value="ECO:0007669"/>
    <property type="project" value="InterPro"/>
</dbReference>
<keyword evidence="6" id="KW-1133">Transmembrane helix</keyword>
<dbReference type="EMBL" id="AGDV01000009">
    <property type="protein sequence ID" value="EMB34129.1"/>
    <property type="molecule type" value="Genomic_DNA"/>
</dbReference>
<dbReference type="Proteomes" id="UP000011705">
    <property type="component" value="Chromosome"/>
</dbReference>
<dbReference type="GO" id="GO:0006313">
    <property type="term" value="P:DNA transposition"/>
    <property type="evidence" value="ECO:0007669"/>
    <property type="project" value="InterPro"/>
</dbReference>
<evidence type="ECO:0000256" key="2">
    <source>
        <dbReference type="ARBA" id="ARBA00010075"/>
    </source>
</evidence>
<dbReference type="HOGENOM" id="CLU_049873_1_1_12"/>
<comment type="similarity">
    <text evidence="2">Belongs to the transposase 11 family.</text>
</comment>
<dbReference type="InterPro" id="IPR047959">
    <property type="entry name" value="Transpos_IS5"/>
</dbReference>
<keyword evidence="6" id="KW-0812">Transmembrane</keyword>
<dbReference type="PANTHER" id="PTHR35604:SF2">
    <property type="entry name" value="TRANSPOSASE INSH FOR INSERTION SEQUENCE ELEMENT IS5A-RELATED"/>
    <property type="match status" value="1"/>
</dbReference>
<evidence type="ECO:0000256" key="5">
    <source>
        <dbReference type="ARBA" id="ARBA00023172"/>
    </source>
</evidence>
<evidence type="ECO:0000256" key="4">
    <source>
        <dbReference type="ARBA" id="ARBA00023125"/>
    </source>
</evidence>
<protein>
    <recommendedName>
        <fullName evidence="10">Transposase IS4-like domain-containing protein</fullName>
    </recommendedName>
</protein>
<evidence type="ECO:0000256" key="6">
    <source>
        <dbReference type="SAM" id="Phobius"/>
    </source>
</evidence>
<dbReference type="AlphaFoldDB" id="A0A0E2E5H7"/>
<evidence type="ECO:0000259" key="7">
    <source>
        <dbReference type="Pfam" id="PF01609"/>
    </source>
</evidence>
<comment type="function">
    <text evidence="1">Involved in the transposition of the insertion sequence IS5.</text>
</comment>
<dbReference type="InterPro" id="IPR002559">
    <property type="entry name" value="Transposase_11"/>
</dbReference>
<sequence>MKNMLKSRMKEKGLFDEEDRLRVLSKLGDSLEKLNEKINWEIFKPILKKALNKEAKGLGGRPAYDYILMFKIIILQRLYNISDDQTEYQINDRLSFMRFLGLELKDKVPDAKTIWLFKEKLIEARISKRLFEKFGKELAKHNLIGKEGTIIDATIVEVPIQHNNKDENEQIKNGKIPEHWQGKQNKTKLSQKDCDARWTKKHKRSYYGYKDHIKVDKKSKLILKGTVTAANVHDSKELKNLIEKEDEIVYADSAYIGEEIQRVLKAKGIKGQICERGARGRALTKKQKVSNRKKSKIRARVEHVFGFMTNSMKGIYVRTIGLARATFSIIMMNLTYNLCRYCYLKK</sequence>
<feature type="domain" description="Transposase IS4-like" evidence="7">
    <location>
        <begin position="146"/>
        <end position="338"/>
    </location>
</feature>
<dbReference type="PATRIC" id="fig|999432.5.peg.913"/>
<dbReference type="PANTHER" id="PTHR35604">
    <property type="entry name" value="TRANSPOSASE INSH FOR INSERTION SEQUENCE ELEMENT IS5A-RELATED"/>
    <property type="match status" value="1"/>
</dbReference>
<keyword evidence="4" id="KW-0238">DNA-binding</keyword>
<keyword evidence="5" id="KW-0233">DNA recombination</keyword>
<dbReference type="NCBIfam" id="NF033581">
    <property type="entry name" value="transpos_IS5_4"/>
    <property type="match status" value="1"/>
</dbReference>
<comment type="caution">
    <text evidence="9">The sequence shown here is derived from an EMBL/GenBank/DDBJ whole genome shotgun (WGS) entry which is preliminary data.</text>
</comment>
<evidence type="ECO:0008006" key="10">
    <source>
        <dbReference type="Google" id="ProtNLM"/>
    </source>
</evidence>
<keyword evidence="3" id="KW-0815">Transposition</keyword>
<organism evidence="9">
    <name type="scientific">Treponema denticola H-22</name>
    <dbReference type="NCBI Taxonomy" id="999432"/>
    <lineage>
        <taxon>Bacteria</taxon>
        <taxon>Pseudomonadati</taxon>
        <taxon>Spirochaetota</taxon>
        <taxon>Spirochaetia</taxon>
        <taxon>Spirochaetales</taxon>
        <taxon>Treponemataceae</taxon>
        <taxon>Treponema</taxon>
    </lineage>
</organism>
<reference evidence="9" key="1">
    <citation type="submission" date="2012-01" db="EMBL/GenBank/DDBJ databases">
        <title>The Genome Sequence of Treponema denticola H-22.</title>
        <authorList>
            <consortium name="The Broad Institute Genome Sequencing Platform"/>
            <person name="Earl A."/>
            <person name="Ward D."/>
            <person name="Feldgarden M."/>
            <person name="Gevers D."/>
            <person name="Blanton J.M."/>
            <person name="Fenno C.J."/>
            <person name="Baranova O.V."/>
            <person name="Mathney J."/>
            <person name="Dewhirst F.E."/>
            <person name="Izard J."/>
            <person name="Young S.K."/>
            <person name="Zeng Q."/>
            <person name="Gargeya S."/>
            <person name="Fitzgerald M."/>
            <person name="Haas B."/>
            <person name="Abouelleil A."/>
            <person name="Alvarado L."/>
            <person name="Arachchi H.M."/>
            <person name="Berlin A."/>
            <person name="Chapman S.B."/>
            <person name="Gearin G."/>
            <person name="Goldberg J."/>
            <person name="Griggs A."/>
            <person name="Gujja S."/>
            <person name="Hansen M."/>
            <person name="Heiman D."/>
            <person name="Howarth C."/>
            <person name="Larimer J."/>
            <person name="Lui A."/>
            <person name="MacDonald P.J.P."/>
            <person name="McCowen C."/>
            <person name="Montmayeur A."/>
            <person name="Murphy C."/>
            <person name="Neiman D."/>
            <person name="Pearson M."/>
            <person name="Priest M."/>
            <person name="Roberts A."/>
            <person name="Saif S."/>
            <person name="Shea T."/>
            <person name="Sisk P."/>
            <person name="Stolte C."/>
            <person name="Sykes S."/>
            <person name="Wortman J."/>
            <person name="Nusbaum C."/>
            <person name="Birren B."/>
        </authorList>
    </citation>
    <scope>NUCLEOTIDE SEQUENCE [LARGE SCALE GENOMIC DNA]</scope>
    <source>
        <strain evidence="9">H-22</strain>
    </source>
</reference>
<evidence type="ECO:0000256" key="1">
    <source>
        <dbReference type="ARBA" id="ARBA00003544"/>
    </source>
</evidence>
<keyword evidence="6" id="KW-0472">Membrane</keyword>
<dbReference type="InterPro" id="IPR008490">
    <property type="entry name" value="Transposase_InsH_N"/>
</dbReference>
<evidence type="ECO:0000313" key="9">
    <source>
        <dbReference type="EMBL" id="EMB34129.1"/>
    </source>
</evidence>